<dbReference type="PANTHER" id="PTHR11477">
    <property type="entry name" value="TRANSCRIPTION FACTOR S-II ZINC FINGER DOMAIN-CONTAINING PROTEIN"/>
    <property type="match status" value="1"/>
</dbReference>
<dbReference type="SMART" id="SM00510">
    <property type="entry name" value="TFS2M"/>
    <property type="match status" value="1"/>
</dbReference>
<keyword evidence="10" id="KW-0805">Transcription regulation</keyword>
<dbReference type="GO" id="GO:0005634">
    <property type="term" value="C:nucleus"/>
    <property type="evidence" value="ECO:0007669"/>
    <property type="project" value="UniProtKB-SubCell"/>
</dbReference>
<evidence type="ECO:0000256" key="9">
    <source>
        <dbReference type="PROSITE-ProRule" id="PRU00649"/>
    </source>
</evidence>
<proteinExistence type="inferred from homology"/>
<keyword evidence="4 8" id="KW-0863">Zinc-finger</keyword>
<feature type="domain" description="TFIIS-type" evidence="12">
    <location>
        <begin position="350"/>
        <end position="390"/>
    </location>
</feature>
<dbReference type="PROSITE" id="PS51319">
    <property type="entry name" value="TFIIS_N"/>
    <property type="match status" value="1"/>
</dbReference>
<dbReference type="SMART" id="SM00440">
    <property type="entry name" value="ZnF_C2C2"/>
    <property type="match status" value="1"/>
</dbReference>
<evidence type="ECO:0000256" key="5">
    <source>
        <dbReference type="ARBA" id="ARBA00022833"/>
    </source>
</evidence>
<dbReference type="AlphaFoldDB" id="A0A1I8IT19"/>
<keyword evidence="10" id="KW-0238">DNA-binding</keyword>
<dbReference type="Gene3D" id="1.20.930.10">
    <property type="entry name" value="Conserved domain common to transcription factors TFIIS, elongin A, CRSP70"/>
    <property type="match status" value="1"/>
</dbReference>
<evidence type="ECO:0000256" key="2">
    <source>
        <dbReference type="ARBA" id="ARBA00009647"/>
    </source>
</evidence>
<evidence type="ECO:0000256" key="6">
    <source>
        <dbReference type="ARBA" id="ARBA00023242"/>
    </source>
</evidence>
<organism evidence="15 16">
    <name type="scientific">Macrostomum lignano</name>
    <dbReference type="NCBI Taxonomy" id="282301"/>
    <lineage>
        <taxon>Eukaryota</taxon>
        <taxon>Metazoa</taxon>
        <taxon>Spiralia</taxon>
        <taxon>Lophotrochozoa</taxon>
        <taxon>Platyhelminthes</taxon>
        <taxon>Rhabditophora</taxon>
        <taxon>Macrostomorpha</taxon>
        <taxon>Macrostomida</taxon>
        <taxon>Macrostomidae</taxon>
        <taxon>Macrostomum</taxon>
    </lineage>
</organism>
<evidence type="ECO:0000256" key="8">
    <source>
        <dbReference type="PROSITE-ProRule" id="PRU00472"/>
    </source>
</evidence>
<keyword evidence="5 10" id="KW-0862">Zinc</keyword>
<dbReference type="PROSITE" id="PS00466">
    <property type="entry name" value="ZF_TFIIS_1"/>
    <property type="match status" value="1"/>
</dbReference>
<dbReference type="InterPro" id="IPR003618">
    <property type="entry name" value="TFIIS_cen_dom"/>
</dbReference>
<name>A0A1I8IT19_9PLAT</name>
<dbReference type="SUPFAM" id="SSF57783">
    <property type="entry name" value="Zinc beta-ribbon"/>
    <property type="match status" value="1"/>
</dbReference>
<dbReference type="GO" id="GO:0008270">
    <property type="term" value="F:zinc ion binding"/>
    <property type="evidence" value="ECO:0007669"/>
    <property type="project" value="UniProtKB-UniRule"/>
</dbReference>
<dbReference type="GO" id="GO:0003677">
    <property type="term" value="F:DNA binding"/>
    <property type="evidence" value="ECO:0007669"/>
    <property type="project" value="UniProtKB-KW"/>
</dbReference>
<dbReference type="SUPFAM" id="SSF47676">
    <property type="entry name" value="Conserved domain common to transcription factors TFIIS, elongin A, CRSP70"/>
    <property type="match status" value="1"/>
</dbReference>
<keyword evidence="6 9" id="KW-0539">Nucleus</keyword>
<comment type="similarity">
    <text evidence="2 10">Belongs to the TFS-II family.</text>
</comment>
<dbReference type="InterPro" id="IPR036575">
    <property type="entry name" value="TFIIS_cen_dom_sf"/>
</dbReference>
<sequence length="392" mass="43148">SSCTSGHRDPPPISSVSLLLLRVTSPANDVIISTGRLSLFNKSATFVLSWSRVIEPARRLALSTRNNWPASTRALATELASIVTGAKCRVVTSAENSQQDEAKVARYLSQLREATITIAVLQKTGLGIIVNRLRRGLKSDTLLSEARQLIKKWKKLLDSAQQQQQAAAAAAPSPTADENGSGADTTEAKRPRVDADEEASPNGSSEGAATAIAAPAVTFKESERLRTTDSVRLKCREMLQQALESDTIPSGAYEPNYLAAEIETCVHLETGSKLDMKYKNRIRSRVMNLRDTKNPNLRYCVLMGNISPAQFAKMSAEEMASDDMRKLRERLTKEAIDDHQMSMNSGTSTDMLKCGKCKKNNCTYNQLQTRSADEPMTTFVLCNECGHRWKFN</sequence>
<dbReference type="PROSITE" id="PS51133">
    <property type="entry name" value="ZF_TFIIS_2"/>
    <property type="match status" value="1"/>
</dbReference>
<comment type="function">
    <text evidence="7">Necessary for efficient RNA polymerase II transcription elongation past template-encoded arresting sites. The arresting sites in DNA have the property of trapping a certain fraction of elongating RNA polymerases that pass through, resulting in locked ternary complexes. Cleavage of the nascent transcript by S-II allows the resumption of elongation from the new 3'-terminus.</text>
</comment>
<evidence type="ECO:0000256" key="11">
    <source>
        <dbReference type="SAM" id="MobiDB-lite"/>
    </source>
</evidence>
<comment type="subcellular location">
    <subcellularLocation>
        <location evidence="1 9 10">Nucleus</location>
    </subcellularLocation>
</comment>
<dbReference type="Pfam" id="PF08711">
    <property type="entry name" value="Med26"/>
    <property type="match status" value="1"/>
</dbReference>
<dbReference type="InterPro" id="IPR001222">
    <property type="entry name" value="Znf_TFIIS"/>
</dbReference>
<evidence type="ECO:0000256" key="3">
    <source>
        <dbReference type="ARBA" id="ARBA00022723"/>
    </source>
</evidence>
<feature type="domain" description="TFIIS N-terminal" evidence="13">
    <location>
        <begin position="85"/>
        <end position="160"/>
    </location>
</feature>
<dbReference type="PANTHER" id="PTHR11477:SF0">
    <property type="entry name" value="IP08861P-RELATED"/>
    <property type="match status" value="1"/>
</dbReference>
<keyword evidence="15" id="KW-1185">Reference proteome</keyword>
<evidence type="ECO:0000313" key="15">
    <source>
        <dbReference type="Proteomes" id="UP000095280"/>
    </source>
</evidence>
<dbReference type="InterPro" id="IPR035441">
    <property type="entry name" value="TFIIS/LEDGF_dom_sf"/>
</dbReference>
<evidence type="ECO:0000259" key="13">
    <source>
        <dbReference type="PROSITE" id="PS51319"/>
    </source>
</evidence>
<dbReference type="GO" id="GO:0006368">
    <property type="term" value="P:transcription elongation by RNA polymerase II"/>
    <property type="evidence" value="ECO:0007669"/>
    <property type="project" value="InterPro"/>
</dbReference>
<evidence type="ECO:0000256" key="10">
    <source>
        <dbReference type="RuleBase" id="RU368078"/>
    </source>
</evidence>
<reference evidence="16" key="1">
    <citation type="submission" date="2016-11" db="UniProtKB">
        <authorList>
            <consortium name="WormBaseParasite"/>
        </authorList>
    </citation>
    <scope>IDENTIFICATION</scope>
</reference>
<dbReference type="PROSITE" id="PS51321">
    <property type="entry name" value="TFIIS_CENTRAL"/>
    <property type="match status" value="1"/>
</dbReference>
<dbReference type="Proteomes" id="UP000095280">
    <property type="component" value="Unplaced"/>
</dbReference>
<dbReference type="InterPro" id="IPR003617">
    <property type="entry name" value="TFIIS/CRSP70_N_sub"/>
</dbReference>
<evidence type="ECO:0000259" key="12">
    <source>
        <dbReference type="PROSITE" id="PS51133"/>
    </source>
</evidence>
<dbReference type="FunFam" id="2.20.25.10:FF:000001">
    <property type="entry name" value="Probable Transcription elongation factor S-II"/>
    <property type="match status" value="1"/>
</dbReference>
<dbReference type="SMART" id="SM00509">
    <property type="entry name" value="TFS2N"/>
    <property type="match status" value="1"/>
</dbReference>
<dbReference type="SUPFAM" id="SSF46942">
    <property type="entry name" value="Elongation factor TFIIS domain 2"/>
    <property type="match status" value="1"/>
</dbReference>
<evidence type="ECO:0000313" key="16">
    <source>
        <dbReference type="WBParaSite" id="maker-uti_cns_0016612-snap-gene-0.2-mRNA-1"/>
    </source>
</evidence>
<evidence type="ECO:0000256" key="7">
    <source>
        <dbReference type="ARBA" id="ARBA00025408"/>
    </source>
</evidence>
<dbReference type="InterPro" id="IPR017923">
    <property type="entry name" value="TFIIS_N"/>
</dbReference>
<protein>
    <recommendedName>
        <fullName evidence="10">Transcription elongation factor</fullName>
    </recommendedName>
</protein>
<evidence type="ECO:0000256" key="1">
    <source>
        <dbReference type="ARBA" id="ARBA00004123"/>
    </source>
</evidence>
<keyword evidence="3 10" id="KW-0479">Metal-binding</keyword>
<dbReference type="NCBIfam" id="TIGR01385">
    <property type="entry name" value="TFSII"/>
    <property type="match status" value="1"/>
</dbReference>
<keyword evidence="10" id="KW-0804">Transcription</keyword>
<evidence type="ECO:0000259" key="14">
    <source>
        <dbReference type="PROSITE" id="PS51321"/>
    </source>
</evidence>
<accession>A0A1I8IT19</accession>
<dbReference type="WBParaSite" id="maker-uti_cns_0016612-snap-gene-0.2-mRNA-1">
    <property type="protein sequence ID" value="maker-uti_cns_0016612-snap-gene-0.2-mRNA-1"/>
    <property type="gene ID" value="maker-uti_cns_0016612-snap-gene-0.2"/>
</dbReference>
<dbReference type="Gene3D" id="2.20.25.10">
    <property type="match status" value="1"/>
</dbReference>
<dbReference type="Gene3D" id="1.10.472.30">
    <property type="entry name" value="Transcription elongation factor S-II, central domain"/>
    <property type="match status" value="1"/>
</dbReference>
<dbReference type="CDD" id="cd13749">
    <property type="entry name" value="Zn-ribbon_TFIIS"/>
    <property type="match status" value="1"/>
</dbReference>
<dbReference type="InterPro" id="IPR006289">
    <property type="entry name" value="TFSII"/>
</dbReference>
<dbReference type="Pfam" id="PF01096">
    <property type="entry name" value="Zn_ribbon_TFIIS"/>
    <property type="match status" value="1"/>
</dbReference>
<dbReference type="Pfam" id="PF07500">
    <property type="entry name" value="TFIIS_M"/>
    <property type="match status" value="1"/>
</dbReference>
<feature type="region of interest" description="Disordered" evidence="11">
    <location>
        <begin position="164"/>
        <end position="213"/>
    </location>
</feature>
<evidence type="ECO:0000256" key="4">
    <source>
        <dbReference type="ARBA" id="ARBA00022771"/>
    </source>
</evidence>
<feature type="domain" description="TFIIS central" evidence="14">
    <location>
        <begin position="231"/>
        <end position="347"/>
    </location>
</feature>